<evidence type="ECO:0000313" key="1">
    <source>
        <dbReference type="EMBL" id="AXJ01670.1"/>
    </source>
</evidence>
<dbReference type="KEGG" id="cprv:CYPRO_2428"/>
<name>A0A345UMG8_9BACT</name>
<reference evidence="1 2" key="1">
    <citation type="submission" date="2018-03" db="EMBL/GenBank/DDBJ databases">
        <title>Phenotypic and genomic properties of Cyclonatronum proteinivorum gen. nov., sp. nov., a haloalkaliphilic bacteroidete from soda lakes possessing Na+-translocating rhodopsin.</title>
        <authorList>
            <person name="Toshchakov S.V."/>
            <person name="Korzhenkov A."/>
            <person name="Samarov N.I."/>
            <person name="Kublanov I.V."/>
            <person name="Muntyan M.S."/>
            <person name="Sorokin D.Y."/>
        </authorList>
    </citation>
    <scope>NUCLEOTIDE SEQUENCE [LARGE SCALE GENOMIC DNA]</scope>
    <source>
        <strain evidence="1 2">Omega</strain>
    </source>
</reference>
<dbReference type="InterPro" id="IPR007325">
    <property type="entry name" value="KFase/CYL"/>
</dbReference>
<dbReference type="InterPro" id="IPR037175">
    <property type="entry name" value="KFase_sf"/>
</dbReference>
<dbReference type="Gene3D" id="3.50.30.50">
    <property type="entry name" value="Putative cyclase"/>
    <property type="match status" value="1"/>
</dbReference>
<proteinExistence type="predicted"/>
<dbReference type="EMBL" id="CP027806">
    <property type="protein sequence ID" value="AXJ01670.1"/>
    <property type="molecule type" value="Genomic_DNA"/>
</dbReference>
<keyword evidence="2" id="KW-1185">Reference proteome</keyword>
<dbReference type="GO" id="GO:0019441">
    <property type="term" value="P:L-tryptophan catabolic process to kynurenine"/>
    <property type="evidence" value="ECO:0007669"/>
    <property type="project" value="InterPro"/>
</dbReference>
<dbReference type="AlphaFoldDB" id="A0A345UMG8"/>
<dbReference type="SUPFAM" id="SSF102198">
    <property type="entry name" value="Putative cyclase"/>
    <property type="match status" value="1"/>
</dbReference>
<dbReference type="Pfam" id="PF04199">
    <property type="entry name" value="Cyclase"/>
    <property type="match status" value="1"/>
</dbReference>
<dbReference type="Proteomes" id="UP000254808">
    <property type="component" value="Chromosome"/>
</dbReference>
<evidence type="ECO:0000313" key="2">
    <source>
        <dbReference type="Proteomes" id="UP000254808"/>
    </source>
</evidence>
<accession>A0A345UMG8</accession>
<gene>
    <name evidence="1" type="ORF">CYPRO_2428</name>
</gene>
<organism evidence="1 2">
    <name type="scientific">Cyclonatronum proteinivorum</name>
    <dbReference type="NCBI Taxonomy" id="1457365"/>
    <lineage>
        <taxon>Bacteria</taxon>
        <taxon>Pseudomonadati</taxon>
        <taxon>Balneolota</taxon>
        <taxon>Balneolia</taxon>
        <taxon>Balneolales</taxon>
        <taxon>Cyclonatronaceae</taxon>
        <taxon>Cyclonatronum</taxon>
    </lineage>
</organism>
<dbReference type="PANTHER" id="PTHR34861:SF10">
    <property type="entry name" value="CYCLASE"/>
    <property type="match status" value="1"/>
</dbReference>
<sequence length="343" mass="38407">MNSVVKSKRWKIRPESSTWGDWGENDQLGRLNLIDQKKVLQGIAEVKVGKTFCLSLPLDYPGGQVINKVRFPPMLKPVIRNDAPYFNYLWNQVDEKHVDIGSDDVVLLHTQYSTQWDSLAHRGKLFDVMGDGSPQPVYYNGFRVDEDVIMDSETHETKAKALGIEHMAEHGVQGRGVLVDLFSEFGEFPRKEVGYDDLMRIMEKDGVEIEKGDILCLWTGLDQMIMRMKGNPDDSITKACAVLDGFDPKLLNWIIDSEVAAIASDNLAVEAVGKKVTPESNGTNLPIHELCLFRLGVHLGELWHLAELATWLKQNNRSRFLLTAPPLRLTGAVGSPLTPIATV</sequence>
<dbReference type="GO" id="GO:0004061">
    <property type="term" value="F:arylformamidase activity"/>
    <property type="evidence" value="ECO:0007669"/>
    <property type="project" value="InterPro"/>
</dbReference>
<dbReference type="PANTHER" id="PTHR34861">
    <property type="match status" value="1"/>
</dbReference>
<protein>
    <submittedName>
        <fullName evidence="1">Cyclase</fullName>
    </submittedName>
</protein>